<organism evidence="2 3">
    <name type="scientific">Candidatus Buchananbacteria bacterium RIFCSPHIGHO2_01_FULL_46_12</name>
    <dbReference type="NCBI Taxonomy" id="1797536"/>
    <lineage>
        <taxon>Bacteria</taxon>
        <taxon>Candidatus Buchananiibacteriota</taxon>
    </lineage>
</organism>
<evidence type="ECO:0000259" key="1">
    <source>
        <dbReference type="Pfam" id="PF04480"/>
    </source>
</evidence>
<dbReference type="EMBL" id="MHIF01000045">
    <property type="protein sequence ID" value="OGY47292.1"/>
    <property type="molecule type" value="Genomic_DNA"/>
</dbReference>
<gene>
    <name evidence="2" type="ORF">A2663_04645</name>
</gene>
<name>A0A1G1Y4R3_9BACT</name>
<dbReference type="Proteomes" id="UP000178432">
    <property type="component" value="Unassembled WGS sequence"/>
</dbReference>
<proteinExistence type="predicted"/>
<dbReference type="PANTHER" id="PTHR38590">
    <property type="entry name" value="BLL0828 PROTEIN"/>
    <property type="match status" value="1"/>
</dbReference>
<evidence type="ECO:0000313" key="2">
    <source>
        <dbReference type="EMBL" id="OGY47292.1"/>
    </source>
</evidence>
<dbReference type="InterPro" id="IPR011335">
    <property type="entry name" value="Restrct_endonuc-II-like"/>
</dbReference>
<dbReference type="InterPro" id="IPR007569">
    <property type="entry name" value="DUF559"/>
</dbReference>
<dbReference type="PANTHER" id="PTHR38590:SF1">
    <property type="entry name" value="BLL0828 PROTEIN"/>
    <property type="match status" value="1"/>
</dbReference>
<comment type="caution">
    <text evidence="2">The sequence shown here is derived from an EMBL/GenBank/DDBJ whole genome shotgun (WGS) entry which is preliminary data.</text>
</comment>
<protein>
    <recommendedName>
        <fullName evidence="1">DUF559 domain-containing protein</fullName>
    </recommendedName>
</protein>
<dbReference type="Pfam" id="PF04480">
    <property type="entry name" value="DUF559"/>
    <property type="match status" value="1"/>
</dbReference>
<accession>A0A1G1Y4R3</accession>
<reference evidence="2 3" key="1">
    <citation type="journal article" date="2016" name="Nat. Commun.">
        <title>Thousands of microbial genomes shed light on interconnected biogeochemical processes in an aquifer system.</title>
        <authorList>
            <person name="Anantharaman K."/>
            <person name="Brown C.T."/>
            <person name="Hug L.A."/>
            <person name="Sharon I."/>
            <person name="Castelle C.J."/>
            <person name="Probst A.J."/>
            <person name="Thomas B.C."/>
            <person name="Singh A."/>
            <person name="Wilkins M.J."/>
            <person name="Karaoz U."/>
            <person name="Brodie E.L."/>
            <person name="Williams K.H."/>
            <person name="Hubbard S.S."/>
            <person name="Banfield J.F."/>
        </authorList>
    </citation>
    <scope>NUCLEOTIDE SEQUENCE [LARGE SCALE GENOMIC DNA]</scope>
</reference>
<feature type="domain" description="DUF559" evidence="1">
    <location>
        <begin position="12"/>
        <end position="117"/>
    </location>
</feature>
<dbReference type="InterPro" id="IPR047216">
    <property type="entry name" value="Endonuclease_DUF559_bact"/>
</dbReference>
<dbReference type="SUPFAM" id="SSF52980">
    <property type="entry name" value="Restriction endonuclease-like"/>
    <property type="match status" value="1"/>
</dbReference>
<dbReference type="CDD" id="cd01038">
    <property type="entry name" value="Endonuclease_DUF559"/>
    <property type="match status" value="1"/>
</dbReference>
<dbReference type="Gene3D" id="3.40.960.10">
    <property type="entry name" value="VSR Endonuclease"/>
    <property type="match status" value="1"/>
</dbReference>
<evidence type="ECO:0000313" key="3">
    <source>
        <dbReference type="Proteomes" id="UP000178432"/>
    </source>
</evidence>
<dbReference type="AlphaFoldDB" id="A0A1G1Y4R3"/>
<sequence>MATIYNQNSIMELRRTLRKDSTEAEKILWKYLRGSNFPGYRFRRQYSVDSFILDFYCPRARLAIEIDGEYHNNDEVKEYDKARQEYIEDLGIRFIRFDNQEILNKINDVLSNIKKNLKIVPLSLNKERGQG</sequence>